<comment type="similarity">
    <text evidence="5">Belongs to the tannase family.</text>
</comment>
<dbReference type="OrthoDB" id="3039123at2759"/>
<reference evidence="6 7" key="1">
    <citation type="submission" date="2018-02" db="EMBL/GenBank/DDBJ databases">
        <title>The genomes of Aspergillus section Nigri reveals drivers in fungal speciation.</title>
        <authorList>
            <consortium name="DOE Joint Genome Institute"/>
            <person name="Vesth T.C."/>
            <person name="Nybo J."/>
            <person name="Theobald S."/>
            <person name="Brandl J."/>
            <person name="Frisvad J.C."/>
            <person name="Nielsen K.F."/>
            <person name="Lyhne E.K."/>
            <person name="Kogle M.E."/>
            <person name="Kuo A."/>
            <person name="Riley R."/>
            <person name="Clum A."/>
            <person name="Nolan M."/>
            <person name="Lipzen A."/>
            <person name="Salamov A."/>
            <person name="Henrissat B."/>
            <person name="Wiebenga A."/>
            <person name="De vries R.P."/>
            <person name="Grigoriev I.V."/>
            <person name="Mortensen U.H."/>
            <person name="Andersen M.R."/>
            <person name="Baker S.E."/>
        </authorList>
    </citation>
    <scope>NUCLEOTIDE SEQUENCE [LARGE SCALE GENOMIC DNA]</scope>
    <source>
        <strain evidence="6 7">CBS 707.79</strain>
    </source>
</reference>
<organism evidence="6 7">
    <name type="scientific">Aspergillus ellipticus CBS 707.79</name>
    <dbReference type="NCBI Taxonomy" id="1448320"/>
    <lineage>
        <taxon>Eukaryota</taxon>
        <taxon>Fungi</taxon>
        <taxon>Dikarya</taxon>
        <taxon>Ascomycota</taxon>
        <taxon>Pezizomycotina</taxon>
        <taxon>Eurotiomycetes</taxon>
        <taxon>Eurotiomycetidae</taxon>
        <taxon>Eurotiales</taxon>
        <taxon>Aspergillaceae</taxon>
        <taxon>Aspergillus</taxon>
        <taxon>Aspergillus subgen. Circumdati</taxon>
    </lineage>
</organism>
<feature type="chain" id="PRO_5016194057" description="Carboxylic ester hydrolase" evidence="5">
    <location>
        <begin position="19"/>
        <end position="528"/>
    </location>
</feature>
<dbReference type="AlphaFoldDB" id="A0A319CYF0"/>
<evidence type="ECO:0000256" key="3">
    <source>
        <dbReference type="ARBA" id="ARBA00022801"/>
    </source>
</evidence>
<evidence type="ECO:0000256" key="4">
    <source>
        <dbReference type="ARBA" id="ARBA00023157"/>
    </source>
</evidence>
<keyword evidence="2 5" id="KW-0732">Signal</keyword>
<keyword evidence="7" id="KW-1185">Reference proteome</keyword>
<dbReference type="InterPro" id="IPR011118">
    <property type="entry name" value="Tannase/feruloyl_esterase"/>
</dbReference>
<evidence type="ECO:0000256" key="5">
    <source>
        <dbReference type="RuleBase" id="RU361238"/>
    </source>
</evidence>
<dbReference type="EMBL" id="KZ825987">
    <property type="protein sequence ID" value="PYH90335.1"/>
    <property type="molecule type" value="Genomic_DNA"/>
</dbReference>
<sequence>MAKAVLRVSFLAAASVRAVFDCTWDAVSSILPSSVSLSFVQTIPENGTFEVPAGDTGWPTNPINLPELCAIGAMVPGENENSTFGFGLFLPSQWNGRTLTVGNGGLAGGVNWADMGTGVKYGHAVFSTDTGHNSTTTDASWSYQNLESQTNWGWRALHETVVSGKQITEAFYETTPSYHYYQGCSTGGRQAFKEAEMFPDDFDGSHQQIWQFWLGYVNYISNTSMIPETMFEFLGEEVLRQCDPQDGLKDNIISNPYGCNFNPEPLLCTPTTTNQSRCLIQAQLTTFSTLTRDYTTTNSTLVFPTWLPGSKFFWDLNIAGGSPNIIGLGYIQYMLELGASWNWRDYDDDIIALSEELNPGQADASDYNLTPFYEKGKKLIHYQGLSDGGIATGASYYLYNQIDRTVRGKGVETDAFYRFFPIAGMGHCNDTPAAVNAPYYIAGISMTNNGQYSVPGYQDARHDVLLALMDWVENGTAPDAIIGTAYDNFTTLETVMRQRPICAHPKLARWDGKGDPDETGSWACELLY</sequence>
<name>A0A319CYF0_9EURO</name>
<feature type="signal peptide" evidence="5">
    <location>
        <begin position="1"/>
        <end position="18"/>
    </location>
</feature>
<evidence type="ECO:0000256" key="2">
    <source>
        <dbReference type="ARBA" id="ARBA00022729"/>
    </source>
</evidence>
<protein>
    <recommendedName>
        <fullName evidence="5">Carboxylic ester hydrolase</fullName>
        <ecNumber evidence="5">3.1.1.-</ecNumber>
    </recommendedName>
</protein>
<dbReference type="EC" id="3.1.1.-" evidence="5"/>
<proteinExistence type="inferred from homology"/>
<dbReference type="PANTHER" id="PTHR33938:SF2">
    <property type="entry name" value="CARBOXYLIC ESTER HYDROLASE"/>
    <property type="match status" value="1"/>
</dbReference>
<evidence type="ECO:0000313" key="7">
    <source>
        <dbReference type="Proteomes" id="UP000247810"/>
    </source>
</evidence>
<keyword evidence="1" id="KW-0719">Serine esterase</keyword>
<dbReference type="VEuPathDB" id="FungiDB:BO71DRAFT_462859"/>
<keyword evidence="4" id="KW-1015">Disulfide bond</keyword>
<gene>
    <name evidence="6" type="ORF">BO71DRAFT_462859</name>
</gene>
<dbReference type="GO" id="GO:0052689">
    <property type="term" value="F:carboxylic ester hydrolase activity"/>
    <property type="evidence" value="ECO:0007669"/>
    <property type="project" value="UniProtKB-KW"/>
</dbReference>
<dbReference type="Pfam" id="PF07519">
    <property type="entry name" value="Tannase"/>
    <property type="match status" value="2"/>
</dbReference>
<dbReference type="Proteomes" id="UP000247810">
    <property type="component" value="Unassembled WGS sequence"/>
</dbReference>
<keyword evidence="3 5" id="KW-0378">Hydrolase</keyword>
<accession>A0A319CYF0</accession>
<dbReference type="STRING" id="1448320.A0A319CYF0"/>
<evidence type="ECO:0000313" key="6">
    <source>
        <dbReference type="EMBL" id="PYH90335.1"/>
    </source>
</evidence>
<dbReference type="PANTHER" id="PTHR33938">
    <property type="entry name" value="FERULOYL ESTERASE B-RELATED"/>
    <property type="match status" value="1"/>
</dbReference>
<evidence type="ECO:0000256" key="1">
    <source>
        <dbReference type="ARBA" id="ARBA00022487"/>
    </source>
</evidence>